<name>A0ABQ9Y345_9EUKA</name>
<evidence type="ECO:0000313" key="2">
    <source>
        <dbReference type="EMBL" id="KAK2958166.1"/>
    </source>
</evidence>
<organism evidence="2 3">
    <name type="scientific">Blattamonas nauphoetae</name>
    <dbReference type="NCBI Taxonomy" id="2049346"/>
    <lineage>
        <taxon>Eukaryota</taxon>
        <taxon>Metamonada</taxon>
        <taxon>Preaxostyla</taxon>
        <taxon>Oxymonadida</taxon>
        <taxon>Blattamonas</taxon>
    </lineage>
</organism>
<gene>
    <name evidence="2" type="ORF">BLNAU_6870</name>
</gene>
<evidence type="ECO:0000313" key="3">
    <source>
        <dbReference type="Proteomes" id="UP001281761"/>
    </source>
</evidence>
<feature type="compositionally biased region" description="Polar residues" evidence="1">
    <location>
        <begin position="28"/>
        <end position="49"/>
    </location>
</feature>
<reference evidence="2 3" key="1">
    <citation type="journal article" date="2022" name="bioRxiv">
        <title>Genomics of Preaxostyla Flagellates Illuminates Evolutionary Transitions and the Path Towards Mitochondrial Loss.</title>
        <authorList>
            <person name="Novak L.V.F."/>
            <person name="Treitli S.C."/>
            <person name="Pyrih J."/>
            <person name="Halakuc P."/>
            <person name="Pipaliya S.V."/>
            <person name="Vacek V."/>
            <person name="Brzon O."/>
            <person name="Soukal P."/>
            <person name="Eme L."/>
            <person name="Dacks J.B."/>
            <person name="Karnkowska A."/>
            <person name="Elias M."/>
            <person name="Hampl V."/>
        </authorList>
    </citation>
    <scope>NUCLEOTIDE SEQUENCE [LARGE SCALE GENOMIC DNA]</scope>
    <source>
        <strain evidence="2">NAU3</strain>
        <tissue evidence="2">Gut</tissue>
    </source>
</reference>
<protein>
    <recommendedName>
        <fullName evidence="4">Cyclin-like domain-containing protein</fullName>
    </recommendedName>
</protein>
<evidence type="ECO:0000256" key="1">
    <source>
        <dbReference type="SAM" id="MobiDB-lite"/>
    </source>
</evidence>
<sequence length="246" mass="28422">MPPTCDSGVQLYSKPLDVRAQPFVPRNLNRSNKQATYSPTTVKTPETSKSAYEHPLTKLSSILERSSFALISTTITCFLCDLQSQTEKERLETAPEKKKICRSCEDFMRRENIAPRHSVQLEPKELESVFRQIINVLVEGMLFTEAELIQSVALFFRICRDHWSCSGFSFFLDNLTVLFAGCCLVAHKMESERGVSLKLWSRCFVLRRHQLRMIEREVLRLLDWKTFVEGKDYFATLEMLFSTSLS</sequence>
<feature type="region of interest" description="Disordered" evidence="1">
    <location>
        <begin position="24"/>
        <end position="49"/>
    </location>
</feature>
<dbReference type="Gene3D" id="1.10.472.10">
    <property type="entry name" value="Cyclin-like"/>
    <property type="match status" value="1"/>
</dbReference>
<evidence type="ECO:0008006" key="4">
    <source>
        <dbReference type="Google" id="ProtNLM"/>
    </source>
</evidence>
<comment type="caution">
    <text evidence="2">The sequence shown here is derived from an EMBL/GenBank/DDBJ whole genome shotgun (WGS) entry which is preliminary data.</text>
</comment>
<accession>A0ABQ9Y345</accession>
<dbReference type="EMBL" id="JARBJD010000040">
    <property type="protein sequence ID" value="KAK2958166.1"/>
    <property type="molecule type" value="Genomic_DNA"/>
</dbReference>
<keyword evidence="3" id="KW-1185">Reference proteome</keyword>
<dbReference type="Proteomes" id="UP001281761">
    <property type="component" value="Unassembled WGS sequence"/>
</dbReference>
<proteinExistence type="predicted"/>